<dbReference type="SUPFAM" id="SSF53271">
    <property type="entry name" value="PRTase-like"/>
    <property type="match status" value="1"/>
</dbReference>
<proteinExistence type="inferred from homology"/>
<evidence type="ECO:0000256" key="15">
    <source>
        <dbReference type="RuleBase" id="RU364099"/>
    </source>
</evidence>
<dbReference type="GO" id="GO:0032264">
    <property type="term" value="P:IMP salvage"/>
    <property type="evidence" value="ECO:0007669"/>
    <property type="project" value="TreeGrafter"/>
</dbReference>
<dbReference type="GO" id="GO:0005829">
    <property type="term" value="C:cytosol"/>
    <property type="evidence" value="ECO:0007669"/>
    <property type="project" value="TreeGrafter"/>
</dbReference>
<dbReference type="GO" id="GO:0006178">
    <property type="term" value="P:guanine salvage"/>
    <property type="evidence" value="ECO:0007669"/>
    <property type="project" value="TreeGrafter"/>
</dbReference>
<evidence type="ECO:0000256" key="2">
    <source>
        <dbReference type="ARBA" id="ARBA00004496"/>
    </source>
</evidence>
<keyword evidence="12 15" id="KW-0460">Magnesium</keyword>
<dbReference type="EC" id="2.4.2.8" evidence="5 15"/>
<dbReference type="GO" id="GO:0000166">
    <property type="term" value="F:nucleotide binding"/>
    <property type="evidence" value="ECO:0007669"/>
    <property type="project" value="UniProtKB-KW"/>
</dbReference>
<dbReference type="GO" id="GO:0046100">
    <property type="term" value="P:hypoxanthine metabolic process"/>
    <property type="evidence" value="ECO:0007669"/>
    <property type="project" value="TreeGrafter"/>
</dbReference>
<comment type="catalytic activity">
    <reaction evidence="13">
        <text>GMP + diphosphate = guanine + 5-phospho-alpha-D-ribose 1-diphosphate</text>
        <dbReference type="Rhea" id="RHEA:25424"/>
        <dbReference type="ChEBI" id="CHEBI:16235"/>
        <dbReference type="ChEBI" id="CHEBI:33019"/>
        <dbReference type="ChEBI" id="CHEBI:58017"/>
        <dbReference type="ChEBI" id="CHEBI:58115"/>
        <dbReference type="EC" id="2.4.2.8"/>
    </reaction>
    <physiologicalReaction direction="right-to-left" evidence="13">
        <dbReference type="Rhea" id="RHEA:25426"/>
    </physiologicalReaction>
</comment>
<keyword evidence="7 15" id="KW-0328">Glycosyltransferase</keyword>
<comment type="subcellular location">
    <subcellularLocation>
        <location evidence="2 15">Cytoplasm</location>
    </subcellularLocation>
</comment>
<dbReference type="Gene3D" id="3.40.50.2020">
    <property type="match status" value="1"/>
</dbReference>
<gene>
    <name evidence="17" type="primary">hpt</name>
    <name evidence="17" type="ORF">HY768_02540</name>
</gene>
<dbReference type="EMBL" id="JACQXR010000031">
    <property type="protein sequence ID" value="MBI4726097.1"/>
    <property type="molecule type" value="Genomic_DNA"/>
</dbReference>
<sequence length="180" mass="20309">MPGIYKKPKTHKVLISKSRIQSRVRQMARMISGDYRGKDPVLVGVLSGSFVFMADLLREISIPAEADFIAVASYDGGTKTAGIVRLTQDLFTNIQGRHVILVEDIVDSGLTLSYLLKNLKTRRPASIAVCALLNKKKRRQAQVPVKYKGFNIPDKFVVGYGLDHKQRYRNLPYVSWIEEE</sequence>
<dbReference type="InterPro" id="IPR029057">
    <property type="entry name" value="PRTase-like"/>
</dbReference>
<dbReference type="GO" id="GO:0032263">
    <property type="term" value="P:GMP salvage"/>
    <property type="evidence" value="ECO:0007669"/>
    <property type="project" value="TreeGrafter"/>
</dbReference>
<dbReference type="PANTHER" id="PTHR43340">
    <property type="entry name" value="HYPOXANTHINE-GUANINE PHOSPHORIBOSYLTRANSFERASE"/>
    <property type="match status" value="1"/>
</dbReference>
<evidence type="ECO:0000256" key="12">
    <source>
        <dbReference type="ARBA" id="ARBA00022842"/>
    </source>
</evidence>
<name>A0A933I7K7_UNCT6</name>
<keyword evidence="8 15" id="KW-0808">Transferase</keyword>
<dbReference type="InterPro" id="IPR000836">
    <property type="entry name" value="PRTase_dom"/>
</dbReference>
<evidence type="ECO:0000256" key="3">
    <source>
        <dbReference type="ARBA" id="ARBA00004669"/>
    </source>
</evidence>
<evidence type="ECO:0000256" key="8">
    <source>
        <dbReference type="ARBA" id="ARBA00022679"/>
    </source>
</evidence>
<comment type="pathway">
    <text evidence="3 15">Purine metabolism; IMP biosynthesis via salvage pathway; IMP from hypoxanthine: step 1/1.</text>
</comment>
<keyword evidence="9 15" id="KW-0479">Metal-binding</keyword>
<comment type="similarity">
    <text evidence="4 15">Belongs to the purine/pyrimidine phosphoribosyltransferase family.</text>
</comment>
<dbReference type="InterPro" id="IPR050408">
    <property type="entry name" value="HGPRT"/>
</dbReference>
<evidence type="ECO:0000256" key="13">
    <source>
        <dbReference type="ARBA" id="ARBA00048811"/>
    </source>
</evidence>
<dbReference type="GO" id="GO:0000287">
    <property type="term" value="F:magnesium ion binding"/>
    <property type="evidence" value="ECO:0007669"/>
    <property type="project" value="TreeGrafter"/>
</dbReference>
<accession>A0A933I7K7</accession>
<dbReference type="GO" id="GO:0006166">
    <property type="term" value="P:purine ribonucleoside salvage"/>
    <property type="evidence" value="ECO:0007669"/>
    <property type="project" value="UniProtKB-KW"/>
</dbReference>
<evidence type="ECO:0000313" key="17">
    <source>
        <dbReference type="EMBL" id="MBI4726097.1"/>
    </source>
</evidence>
<evidence type="ECO:0000256" key="10">
    <source>
        <dbReference type="ARBA" id="ARBA00022726"/>
    </source>
</evidence>
<evidence type="ECO:0000256" key="14">
    <source>
        <dbReference type="ARBA" id="ARBA00049402"/>
    </source>
</evidence>
<comment type="cofactor">
    <cofactor evidence="1 15">
        <name>Mg(2+)</name>
        <dbReference type="ChEBI" id="CHEBI:18420"/>
    </cofactor>
</comment>
<evidence type="ECO:0000256" key="7">
    <source>
        <dbReference type="ARBA" id="ARBA00022676"/>
    </source>
</evidence>
<evidence type="ECO:0000256" key="4">
    <source>
        <dbReference type="ARBA" id="ARBA00008391"/>
    </source>
</evidence>
<feature type="domain" description="Phosphoribosyltransferase" evidence="16">
    <location>
        <begin position="21"/>
        <end position="163"/>
    </location>
</feature>
<keyword evidence="11 15" id="KW-0547">Nucleotide-binding</keyword>
<dbReference type="InterPro" id="IPR005904">
    <property type="entry name" value="Hxn_phspho_trans"/>
</dbReference>
<reference evidence="17" key="1">
    <citation type="submission" date="2020-07" db="EMBL/GenBank/DDBJ databases">
        <title>Huge and variable diversity of episymbiotic CPR bacteria and DPANN archaea in groundwater ecosystems.</title>
        <authorList>
            <person name="He C.Y."/>
            <person name="Keren R."/>
            <person name="Whittaker M."/>
            <person name="Farag I.F."/>
            <person name="Doudna J."/>
            <person name="Cate J.H.D."/>
            <person name="Banfield J.F."/>
        </authorList>
    </citation>
    <scope>NUCLEOTIDE SEQUENCE</scope>
    <source>
        <strain evidence="17">NC_groundwater_1520_Pr4_B-0.1um_53_5</strain>
    </source>
</reference>
<evidence type="ECO:0000256" key="11">
    <source>
        <dbReference type="ARBA" id="ARBA00022741"/>
    </source>
</evidence>
<protein>
    <recommendedName>
        <fullName evidence="5 15">Hypoxanthine phosphoribosyltransferase</fullName>
        <ecNumber evidence="5 15">2.4.2.8</ecNumber>
    </recommendedName>
</protein>
<evidence type="ECO:0000259" key="16">
    <source>
        <dbReference type="Pfam" id="PF00156"/>
    </source>
</evidence>
<evidence type="ECO:0000256" key="5">
    <source>
        <dbReference type="ARBA" id="ARBA00011895"/>
    </source>
</evidence>
<keyword evidence="10 15" id="KW-0660">Purine salvage</keyword>
<keyword evidence="6 15" id="KW-0963">Cytoplasm</keyword>
<dbReference type="NCBIfam" id="TIGR01203">
    <property type="entry name" value="HGPRTase"/>
    <property type="match status" value="1"/>
</dbReference>
<dbReference type="AlphaFoldDB" id="A0A933I7K7"/>
<evidence type="ECO:0000256" key="9">
    <source>
        <dbReference type="ARBA" id="ARBA00022723"/>
    </source>
</evidence>
<organism evidence="17 18">
    <name type="scientific">candidate division TA06 bacterium</name>
    <dbReference type="NCBI Taxonomy" id="2250710"/>
    <lineage>
        <taxon>Bacteria</taxon>
        <taxon>Bacteria division TA06</taxon>
    </lineage>
</organism>
<dbReference type="PANTHER" id="PTHR43340:SF1">
    <property type="entry name" value="HYPOXANTHINE PHOSPHORIBOSYLTRANSFERASE"/>
    <property type="match status" value="1"/>
</dbReference>
<dbReference type="Pfam" id="PF00156">
    <property type="entry name" value="Pribosyltran"/>
    <property type="match status" value="1"/>
</dbReference>
<evidence type="ECO:0000256" key="1">
    <source>
        <dbReference type="ARBA" id="ARBA00001946"/>
    </source>
</evidence>
<dbReference type="Proteomes" id="UP000736328">
    <property type="component" value="Unassembled WGS sequence"/>
</dbReference>
<evidence type="ECO:0000256" key="6">
    <source>
        <dbReference type="ARBA" id="ARBA00022490"/>
    </source>
</evidence>
<dbReference type="GO" id="GO:0052657">
    <property type="term" value="F:guanine phosphoribosyltransferase activity"/>
    <property type="evidence" value="ECO:0007669"/>
    <property type="project" value="UniProtKB-ARBA"/>
</dbReference>
<comment type="catalytic activity">
    <reaction evidence="14">
        <text>IMP + diphosphate = hypoxanthine + 5-phospho-alpha-D-ribose 1-diphosphate</text>
        <dbReference type="Rhea" id="RHEA:17973"/>
        <dbReference type="ChEBI" id="CHEBI:17368"/>
        <dbReference type="ChEBI" id="CHEBI:33019"/>
        <dbReference type="ChEBI" id="CHEBI:58017"/>
        <dbReference type="ChEBI" id="CHEBI:58053"/>
        <dbReference type="EC" id="2.4.2.8"/>
    </reaction>
    <physiologicalReaction direction="right-to-left" evidence="14">
        <dbReference type="Rhea" id="RHEA:17975"/>
    </physiologicalReaction>
</comment>
<comment type="caution">
    <text evidence="17">The sequence shown here is derived from an EMBL/GenBank/DDBJ whole genome shotgun (WGS) entry which is preliminary data.</text>
</comment>
<dbReference type="CDD" id="cd06223">
    <property type="entry name" value="PRTases_typeI"/>
    <property type="match status" value="1"/>
</dbReference>
<dbReference type="GO" id="GO:0004422">
    <property type="term" value="F:hypoxanthine phosphoribosyltransferase activity"/>
    <property type="evidence" value="ECO:0007669"/>
    <property type="project" value="InterPro"/>
</dbReference>
<evidence type="ECO:0000313" key="18">
    <source>
        <dbReference type="Proteomes" id="UP000736328"/>
    </source>
</evidence>
<dbReference type="FunFam" id="3.40.50.2020:FF:000006">
    <property type="entry name" value="Hypoxanthine phosphoribosyltransferase"/>
    <property type="match status" value="1"/>
</dbReference>